<evidence type="ECO:0000256" key="4">
    <source>
        <dbReference type="SAM" id="MobiDB-lite"/>
    </source>
</evidence>
<dbReference type="GO" id="GO:0016301">
    <property type="term" value="F:kinase activity"/>
    <property type="evidence" value="ECO:0007669"/>
    <property type="project" value="UniProtKB-KW"/>
</dbReference>
<protein>
    <submittedName>
        <fullName evidence="7">CDK-activating kinase assembly factor MAT1</fullName>
    </submittedName>
</protein>
<feature type="compositionally biased region" description="Basic and acidic residues" evidence="4">
    <location>
        <begin position="154"/>
        <end position="173"/>
    </location>
</feature>
<proteinExistence type="predicted"/>
<dbReference type="Pfam" id="PF17121">
    <property type="entry name" value="zf-C3HC4_5"/>
    <property type="match status" value="1"/>
</dbReference>
<keyword evidence="7" id="KW-0808">Transferase</keyword>
<evidence type="ECO:0000259" key="6">
    <source>
        <dbReference type="Pfam" id="PF17121"/>
    </source>
</evidence>
<reference evidence="9" key="2">
    <citation type="submission" date="2010-05" db="EMBL/GenBank/DDBJ databases">
        <title>The genome sequence of Magnaporthe poae strain ATCC 64411.</title>
        <authorList>
            <person name="Ma L.-J."/>
            <person name="Dead R."/>
            <person name="Young S."/>
            <person name="Zeng Q."/>
            <person name="Koehrsen M."/>
            <person name="Alvarado L."/>
            <person name="Berlin A."/>
            <person name="Chapman S.B."/>
            <person name="Chen Z."/>
            <person name="Freedman E."/>
            <person name="Gellesch M."/>
            <person name="Goldberg J."/>
            <person name="Griggs A."/>
            <person name="Gujja S."/>
            <person name="Heilman E.R."/>
            <person name="Heiman D."/>
            <person name="Hepburn T."/>
            <person name="Howarth C."/>
            <person name="Jen D."/>
            <person name="Larson L."/>
            <person name="Mehta T."/>
            <person name="Neiman D."/>
            <person name="Pearson M."/>
            <person name="Roberts A."/>
            <person name="Saif S."/>
            <person name="Shea T."/>
            <person name="Shenoy N."/>
            <person name="Sisk P."/>
            <person name="Stolte C."/>
            <person name="Sykes S."/>
            <person name="Walk T."/>
            <person name="White J."/>
            <person name="Yandava C."/>
            <person name="Haas B."/>
            <person name="Nusbaum C."/>
            <person name="Birren B."/>
        </authorList>
    </citation>
    <scope>NUCLEOTIDE SEQUENCE [LARGE SCALE GENOMIC DNA]</scope>
    <source>
        <strain evidence="9">ATCC 64411 / 73-15</strain>
    </source>
</reference>
<dbReference type="InterPro" id="IPR015877">
    <property type="entry name" value="MAT1_centre"/>
</dbReference>
<keyword evidence="1" id="KW-0479">Metal-binding</keyword>
<reference evidence="8" key="5">
    <citation type="submission" date="2015-06" db="UniProtKB">
        <authorList>
            <consortium name="EnsemblFungi"/>
        </authorList>
    </citation>
    <scope>IDENTIFICATION</scope>
    <source>
        <strain evidence="8">ATCC 64411</strain>
    </source>
</reference>
<keyword evidence="3" id="KW-0862">Zinc</keyword>
<evidence type="ECO:0000256" key="3">
    <source>
        <dbReference type="ARBA" id="ARBA00022833"/>
    </source>
</evidence>
<dbReference type="eggNOG" id="KOG3800">
    <property type="taxonomic scope" value="Eukaryota"/>
</dbReference>
<evidence type="ECO:0000313" key="7">
    <source>
        <dbReference type="EMBL" id="KLU88715.1"/>
    </source>
</evidence>
<dbReference type="Pfam" id="PF06391">
    <property type="entry name" value="MAT1"/>
    <property type="match status" value="1"/>
</dbReference>
<dbReference type="EMBL" id="GL876971">
    <property type="protein sequence ID" value="KLU88715.1"/>
    <property type="molecule type" value="Genomic_DNA"/>
</dbReference>
<keyword evidence="9" id="KW-1185">Reference proteome</keyword>
<evidence type="ECO:0000313" key="9">
    <source>
        <dbReference type="Proteomes" id="UP000011715"/>
    </source>
</evidence>
<keyword evidence="2" id="KW-0863">Zinc-finger</keyword>
<feature type="domain" description="MAT1 centre" evidence="5">
    <location>
        <begin position="66"/>
        <end position="132"/>
    </location>
</feature>
<evidence type="ECO:0000256" key="1">
    <source>
        <dbReference type="ARBA" id="ARBA00022723"/>
    </source>
</evidence>
<dbReference type="PANTHER" id="PTHR12683:SF13">
    <property type="entry name" value="CDK-ACTIVATING KINASE ASSEMBLY FACTOR MAT1"/>
    <property type="match status" value="1"/>
</dbReference>
<dbReference type="PANTHER" id="PTHR12683">
    <property type="entry name" value="CDK-ACTIVATING KINASE ASSEMBLY FACTOR MAT1"/>
    <property type="match status" value="1"/>
</dbReference>
<keyword evidence="7" id="KW-0418">Kinase</keyword>
<evidence type="ECO:0000313" key="8">
    <source>
        <dbReference type="EnsemblFungi" id="MAPG_07700T0"/>
    </source>
</evidence>
<dbReference type="GO" id="GO:0008270">
    <property type="term" value="F:zinc ion binding"/>
    <property type="evidence" value="ECO:0007669"/>
    <property type="project" value="UniProtKB-KW"/>
</dbReference>
<gene>
    <name evidence="7" type="ORF">MAPG_07700</name>
</gene>
<dbReference type="EMBL" id="ADBL01001861">
    <property type="status" value="NOT_ANNOTATED_CDS"/>
    <property type="molecule type" value="Genomic_DNA"/>
</dbReference>
<dbReference type="GO" id="GO:0005675">
    <property type="term" value="C:transcription factor TFIIH holo complex"/>
    <property type="evidence" value="ECO:0007669"/>
    <property type="project" value="TreeGrafter"/>
</dbReference>
<dbReference type="SUPFAM" id="SSF57850">
    <property type="entry name" value="RING/U-box"/>
    <property type="match status" value="1"/>
</dbReference>
<evidence type="ECO:0000259" key="5">
    <source>
        <dbReference type="Pfam" id="PF06391"/>
    </source>
</evidence>
<feature type="region of interest" description="Disordered" evidence="4">
    <location>
        <begin position="128"/>
        <end position="173"/>
    </location>
</feature>
<accession>A0A0C4E5D4</accession>
<dbReference type="Gene3D" id="3.30.40.10">
    <property type="entry name" value="Zinc/RING finger domain, C3HC4 (zinc finger)"/>
    <property type="match status" value="1"/>
</dbReference>
<dbReference type="InterPro" id="IPR001841">
    <property type="entry name" value="Znf_RING"/>
</dbReference>
<dbReference type="AlphaFoldDB" id="A0A0C4E5D4"/>
<organism evidence="8 9">
    <name type="scientific">Magnaporthiopsis poae (strain ATCC 64411 / 73-15)</name>
    <name type="common">Kentucky bluegrass fungus</name>
    <name type="synonym">Magnaporthe poae</name>
    <dbReference type="NCBI Taxonomy" id="644358"/>
    <lineage>
        <taxon>Eukaryota</taxon>
        <taxon>Fungi</taxon>
        <taxon>Dikarya</taxon>
        <taxon>Ascomycota</taxon>
        <taxon>Pezizomycotina</taxon>
        <taxon>Sordariomycetes</taxon>
        <taxon>Sordariomycetidae</taxon>
        <taxon>Magnaporthales</taxon>
        <taxon>Magnaporthaceae</taxon>
        <taxon>Magnaporthiopsis</taxon>
    </lineage>
</organism>
<dbReference type="PROSITE" id="PS00518">
    <property type="entry name" value="ZF_RING_1"/>
    <property type="match status" value="1"/>
</dbReference>
<dbReference type="GO" id="GO:0006357">
    <property type="term" value="P:regulation of transcription by RNA polymerase II"/>
    <property type="evidence" value="ECO:0007669"/>
    <property type="project" value="TreeGrafter"/>
</dbReference>
<feature type="domain" description="RING-type" evidence="6">
    <location>
        <begin position="14"/>
        <end position="63"/>
    </location>
</feature>
<dbReference type="STRING" id="644358.A0A0C4E5D4"/>
<dbReference type="VEuPathDB" id="FungiDB:MAPG_07700"/>
<reference evidence="8" key="4">
    <citation type="journal article" date="2015" name="G3 (Bethesda)">
        <title>Genome sequences of three phytopathogenic species of the Magnaporthaceae family of fungi.</title>
        <authorList>
            <person name="Okagaki L.H."/>
            <person name="Nunes C.C."/>
            <person name="Sailsbery J."/>
            <person name="Clay B."/>
            <person name="Brown D."/>
            <person name="John T."/>
            <person name="Oh Y."/>
            <person name="Young N."/>
            <person name="Fitzgerald M."/>
            <person name="Haas B.J."/>
            <person name="Zeng Q."/>
            <person name="Young S."/>
            <person name="Adiconis X."/>
            <person name="Fan L."/>
            <person name="Levin J.Z."/>
            <person name="Mitchell T.K."/>
            <person name="Okubara P.A."/>
            <person name="Farman M.L."/>
            <person name="Kohn L.M."/>
            <person name="Birren B."/>
            <person name="Ma L.-J."/>
            <person name="Dean R.A."/>
        </authorList>
    </citation>
    <scope>NUCLEOTIDE SEQUENCE</scope>
    <source>
        <strain evidence="8">ATCC 64411 / 73-15</strain>
    </source>
</reference>
<dbReference type="GO" id="GO:0006281">
    <property type="term" value="P:DNA repair"/>
    <property type="evidence" value="ECO:0007669"/>
    <property type="project" value="TreeGrafter"/>
</dbReference>
<dbReference type="Proteomes" id="UP000011715">
    <property type="component" value="Unassembled WGS sequence"/>
</dbReference>
<feature type="compositionally biased region" description="Low complexity" evidence="4">
    <location>
        <begin position="132"/>
        <end position="142"/>
    </location>
</feature>
<evidence type="ECO:0000256" key="2">
    <source>
        <dbReference type="ARBA" id="ARBA00022771"/>
    </source>
</evidence>
<name>A0A0C4E5D4_MAGP6</name>
<dbReference type="InterPro" id="IPR013083">
    <property type="entry name" value="Znf_RING/FYVE/PHD"/>
</dbReference>
<sequence>MSSLLDLDHDTMGEKCPSCNALRYLNPDMVLKTNEKCYHQICDTCVRHNYENGQARCLIKGCEKILRMQDWRTAFFGDLDVEREVDVRRRVARVFNQTGDDFESLQAYNDYLDMVETLVFDLNLSATMPSTRPRSSAAAARLPRPRARPPAARRRAEAAAARRREARELDLEE</sequence>
<dbReference type="EnsemblFungi" id="MAPG_07700T0">
    <property type="protein sequence ID" value="MAPG_07700T0"/>
    <property type="gene ID" value="MAPG_07700"/>
</dbReference>
<dbReference type="InterPro" id="IPR017907">
    <property type="entry name" value="Znf_RING_CS"/>
</dbReference>
<reference evidence="7" key="1">
    <citation type="submission" date="2010-05" db="EMBL/GenBank/DDBJ databases">
        <title>The Genome Sequence of Magnaporthe poae strain ATCC 64411.</title>
        <authorList>
            <consortium name="The Broad Institute Genome Sequencing Platform"/>
            <consortium name="Broad Institute Genome Sequencing Center for Infectious Disease"/>
            <person name="Ma L.-J."/>
            <person name="Dead R."/>
            <person name="Young S."/>
            <person name="Zeng Q."/>
            <person name="Koehrsen M."/>
            <person name="Alvarado L."/>
            <person name="Berlin A."/>
            <person name="Chapman S.B."/>
            <person name="Chen Z."/>
            <person name="Freedman E."/>
            <person name="Gellesch M."/>
            <person name="Goldberg J."/>
            <person name="Griggs A."/>
            <person name="Gujja S."/>
            <person name="Heilman E.R."/>
            <person name="Heiman D."/>
            <person name="Hepburn T."/>
            <person name="Howarth C."/>
            <person name="Jen D."/>
            <person name="Larson L."/>
            <person name="Mehta T."/>
            <person name="Neiman D."/>
            <person name="Pearson M."/>
            <person name="Roberts A."/>
            <person name="Saif S."/>
            <person name="Shea T."/>
            <person name="Shenoy N."/>
            <person name="Sisk P."/>
            <person name="Stolte C."/>
            <person name="Sykes S."/>
            <person name="Walk T."/>
            <person name="White J."/>
            <person name="Yandava C."/>
            <person name="Haas B."/>
            <person name="Nusbaum C."/>
            <person name="Birren B."/>
        </authorList>
    </citation>
    <scope>NUCLEOTIDE SEQUENCE</scope>
    <source>
        <strain evidence="7">ATCC 64411</strain>
    </source>
</reference>
<reference evidence="7" key="3">
    <citation type="submission" date="2011-03" db="EMBL/GenBank/DDBJ databases">
        <title>Annotation of Magnaporthe poae ATCC 64411.</title>
        <authorList>
            <person name="Ma L.-J."/>
            <person name="Dead R."/>
            <person name="Young S.K."/>
            <person name="Zeng Q."/>
            <person name="Gargeya S."/>
            <person name="Fitzgerald M."/>
            <person name="Haas B."/>
            <person name="Abouelleil A."/>
            <person name="Alvarado L."/>
            <person name="Arachchi H.M."/>
            <person name="Berlin A."/>
            <person name="Brown A."/>
            <person name="Chapman S.B."/>
            <person name="Chen Z."/>
            <person name="Dunbar C."/>
            <person name="Freedman E."/>
            <person name="Gearin G."/>
            <person name="Gellesch M."/>
            <person name="Goldberg J."/>
            <person name="Griggs A."/>
            <person name="Gujja S."/>
            <person name="Heiman D."/>
            <person name="Howarth C."/>
            <person name="Larson L."/>
            <person name="Lui A."/>
            <person name="MacDonald P.J.P."/>
            <person name="Mehta T."/>
            <person name="Montmayeur A."/>
            <person name="Murphy C."/>
            <person name="Neiman D."/>
            <person name="Pearson M."/>
            <person name="Priest M."/>
            <person name="Roberts A."/>
            <person name="Saif S."/>
            <person name="Shea T."/>
            <person name="Shenoy N."/>
            <person name="Sisk P."/>
            <person name="Stolte C."/>
            <person name="Sykes S."/>
            <person name="Yandava C."/>
            <person name="Wortman J."/>
            <person name="Nusbaum C."/>
            <person name="Birren B."/>
        </authorList>
    </citation>
    <scope>NUCLEOTIDE SEQUENCE</scope>
    <source>
        <strain evidence="7">ATCC 64411</strain>
    </source>
</reference>
<feature type="compositionally biased region" description="Basic residues" evidence="4">
    <location>
        <begin position="143"/>
        <end position="153"/>
    </location>
</feature>
<dbReference type="OrthoDB" id="5963at2759"/>